<sequence>MDQIAPLIATPDDEDDERDRPFNAYRFASSDNAKGIVAEAIRLLLNYEDRFGLTRNKRRAADQETFDLTVDAILSDLMHHHLVDYPEGIYVTRSNRRLGTKSRYRPRAYSKVFPRILDLLAKPELGYVRQDKAAPIPGASKSTVIRPGPTLLPRMEDGGIATDDLDEHPHGETIILKRLKDPGNYWDEGGLESYADTPDTERYRHELETINQWLAAADLRFEPLGVPWPHTAFDIRDRRLRRIFTQARFTSGGRMFGGFWQQLRKHERRQGLKIAGEKAVELDFGQVGARILYGMAGHLPATGDLYQMHGYNQLRDGIKKVMSAMIFAEQRLDRFPKDTRKLFRKTDRIGEVVDAIEAKHPLIKDHFHKGLGHDAQFIESSILVDVLLSLRAKGIVALPIHDAVMVPSSKVLVTKEVMLTVFNAHAHVQGTVSVEV</sequence>
<proteinExistence type="predicted"/>
<accession>A0A2P9ASE3</accession>
<evidence type="ECO:0000313" key="1">
    <source>
        <dbReference type="EMBL" id="SJM34034.1"/>
    </source>
</evidence>
<dbReference type="Proteomes" id="UP000245698">
    <property type="component" value="Unassembled WGS sequence"/>
</dbReference>
<organism evidence="1 2">
    <name type="scientific">Mesorhizobium delmotii</name>
    <dbReference type="NCBI Taxonomy" id="1631247"/>
    <lineage>
        <taxon>Bacteria</taxon>
        <taxon>Pseudomonadati</taxon>
        <taxon>Pseudomonadota</taxon>
        <taxon>Alphaproteobacteria</taxon>
        <taxon>Hyphomicrobiales</taxon>
        <taxon>Phyllobacteriaceae</taxon>
        <taxon>Mesorhizobium</taxon>
    </lineage>
</organism>
<dbReference type="AlphaFoldDB" id="A0A2P9ASE3"/>
<protein>
    <recommendedName>
        <fullName evidence="3">DNA-directed DNA polymerase family A palm domain-containing protein</fullName>
    </recommendedName>
</protein>
<keyword evidence="2" id="KW-1185">Reference proteome</keyword>
<reference evidence="2" key="1">
    <citation type="submission" date="2016-12" db="EMBL/GenBank/DDBJ databases">
        <authorList>
            <person name="Brunel B."/>
        </authorList>
    </citation>
    <scope>NUCLEOTIDE SEQUENCE [LARGE SCALE GENOMIC DNA]</scope>
</reference>
<evidence type="ECO:0008006" key="3">
    <source>
        <dbReference type="Google" id="ProtNLM"/>
    </source>
</evidence>
<dbReference type="RefSeq" id="WP_123150626.1">
    <property type="nucleotide sequence ID" value="NZ_FUIG01000046.1"/>
</dbReference>
<name>A0A2P9ASE3_9HYPH</name>
<gene>
    <name evidence="1" type="ORF">BQ8482_380217</name>
</gene>
<dbReference type="EMBL" id="FUIG01000046">
    <property type="protein sequence ID" value="SJM34034.1"/>
    <property type="molecule type" value="Genomic_DNA"/>
</dbReference>
<evidence type="ECO:0000313" key="2">
    <source>
        <dbReference type="Proteomes" id="UP000245698"/>
    </source>
</evidence>